<feature type="region of interest" description="Disordered" evidence="5">
    <location>
        <begin position="75"/>
        <end position="101"/>
    </location>
</feature>
<proteinExistence type="inferred from homology"/>
<dbReference type="Pfam" id="PF00732">
    <property type="entry name" value="GMC_oxred_N"/>
    <property type="match status" value="1"/>
</dbReference>
<evidence type="ECO:0000256" key="3">
    <source>
        <dbReference type="ARBA" id="ARBA00022827"/>
    </source>
</evidence>
<dbReference type="RefSeq" id="WP_068192072.1">
    <property type="nucleotide sequence ID" value="NZ_CP013909.1"/>
</dbReference>
<evidence type="ECO:0000259" key="6">
    <source>
        <dbReference type="Pfam" id="PF00732"/>
    </source>
</evidence>
<feature type="domain" description="Glucose-methanol-choline oxidoreductase C-terminal" evidence="7">
    <location>
        <begin position="392"/>
        <end position="504"/>
    </location>
</feature>
<gene>
    <name evidence="8" type="ORF">AUC43_08965</name>
</gene>
<dbReference type="SUPFAM" id="SSF51905">
    <property type="entry name" value="FAD/NAD(P)-binding domain"/>
    <property type="match status" value="1"/>
</dbReference>
<keyword evidence="9" id="KW-1185">Reference proteome</keyword>
<dbReference type="Pfam" id="PF05199">
    <property type="entry name" value="GMC_oxred_C"/>
    <property type="match status" value="1"/>
</dbReference>
<dbReference type="PANTHER" id="PTHR46056:SF12">
    <property type="entry name" value="LONG-CHAIN-ALCOHOL OXIDASE"/>
    <property type="match status" value="1"/>
</dbReference>
<evidence type="ECO:0000256" key="5">
    <source>
        <dbReference type="SAM" id="MobiDB-lite"/>
    </source>
</evidence>
<evidence type="ECO:0000313" key="9">
    <source>
        <dbReference type="Proteomes" id="UP000059542"/>
    </source>
</evidence>
<dbReference type="PANTHER" id="PTHR46056">
    <property type="entry name" value="LONG-CHAIN-ALCOHOL OXIDASE"/>
    <property type="match status" value="1"/>
</dbReference>
<dbReference type="GO" id="GO:0016614">
    <property type="term" value="F:oxidoreductase activity, acting on CH-OH group of donors"/>
    <property type="evidence" value="ECO:0007669"/>
    <property type="project" value="InterPro"/>
</dbReference>
<protein>
    <submittedName>
        <fullName evidence="8">Ribonuclease BN</fullName>
    </submittedName>
</protein>
<dbReference type="AlphaFoldDB" id="A0A0U4CPB0"/>
<dbReference type="STRING" id="1411621.AUC43_08965"/>
<reference evidence="8 9" key="1">
    <citation type="submission" date="2015-12" db="EMBL/GenBank/DDBJ databases">
        <authorList>
            <person name="Shamseldin A."/>
            <person name="Moawad H."/>
            <person name="Abd El-Rahim W.M."/>
            <person name="Sadowsky M.J."/>
        </authorList>
    </citation>
    <scope>NUCLEOTIDE SEQUENCE [LARGE SCALE GENOMIC DNA]</scope>
    <source>
        <strain evidence="8 9">DG5B</strain>
    </source>
</reference>
<dbReference type="InterPro" id="IPR000172">
    <property type="entry name" value="GMC_OxRdtase_N"/>
</dbReference>
<dbReference type="InterPro" id="IPR007867">
    <property type="entry name" value="GMC_OxRtase_C"/>
</dbReference>
<dbReference type="EMBL" id="CP013909">
    <property type="protein sequence ID" value="ALW85214.1"/>
    <property type="molecule type" value="Genomic_DNA"/>
</dbReference>
<keyword evidence="3" id="KW-0274">FAD</keyword>
<evidence type="ECO:0000259" key="7">
    <source>
        <dbReference type="Pfam" id="PF05199"/>
    </source>
</evidence>
<dbReference type="Gene3D" id="3.50.50.60">
    <property type="entry name" value="FAD/NAD(P)-binding domain"/>
    <property type="match status" value="2"/>
</dbReference>
<sequence length="521" mass="56948">MARSQPTNTAEIVDCVVIGTGAGGAPLLARLAMAGLKVVALEAGPRHDARRDFATDEKAQEFLFWNDERLSAGRTPTSFGNNNSGTGVGGSTLHYTAYTPRPQPDDLRLRTEFGVGQDWPLAFEDLEPYYDELEQLLGISGPAEYPWGPPRRRGYPLAPLPLNGAALLMQRACAKLGIRTSPAANAALSARYYQEGIGWREACTNRGFCQAGCSVGAKASMDVTFIPLAEAHGAEVRAGCFVTEIERDARGHMTGVVYEQDGQRHRQRCRHLFLCAGAIETPRLLLLNRLALGSGQVGQNFMAHPGMQVWGTFAEEIHPFKAIPGALISEDTHRPADADFAGGYLLQSIGVMPVTFATQVARGRGLWGPALRDYLRQYNHIAGINILGDCLPHPDNYLELSGEPDSRGLPKPRVHFSFHENEERMTRHAEDVMRRIWAAAGAEDVWAFSRSAHIIGTCRMGHSAEAAVVNSEGRSFEVPNLYICDNSVFPSALSVNPALTIMALSLRTADAFLARQRRRDQ</sequence>
<organism evidence="8 9">
    <name type="scientific">Hymenobacter sedentarius</name>
    <dbReference type="NCBI Taxonomy" id="1411621"/>
    <lineage>
        <taxon>Bacteria</taxon>
        <taxon>Pseudomonadati</taxon>
        <taxon>Bacteroidota</taxon>
        <taxon>Cytophagia</taxon>
        <taxon>Cytophagales</taxon>
        <taxon>Hymenobacteraceae</taxon>
        <taxon>Hymenobacter</taxon>
    </lineage>
</organism>
<keyword evidence="4" id="KW-0560">Oxidoreductase</keyword>
<feature type="domain" description="Glucose-methanol-choline oxidoreductase N-terminal" evidence="6">
    <location>
        <begin position="85"/>
        <end position="305"/>
    </location>
</feature>
<evidence type="ECO:0000313" key="8">
    <source>
        <dbReference type="EMBL" id="ALW85214.1"/>
    </source>
</evidence>
<dbReference type="Proteomes" id="UP000059542">
    <property type="component" value="Chromosome"/>
</dbReference>
<name>A0A0U4CPB0_9BACT</name>
<accession>A0A0U4CPB0</accession>
<dbReference type="OrthoDB" id="1154541at2"/>
<dbReference type="InterPro" id="IPR036188">
    <property type="entry name" value="FAD/NAD-bd_sf"/>
</dbReference>
<evidence type="ECO:0000256" key="4">
    <source>
        <dbReference type="ARBA" id="ARBA00023002"/>
    </source>
</evidence>
<evidence type="ECO:0000256" key="2">
    <source>
        <dbReference type="ARBA" id="ARBA00022630"/>
    </source>
</evidence>
<evidence type="ECO:0000256" key="1">
    <source>
        <dbReference type="ARBA" id="ARBA00010790"/>
    </source>
</evidence>
<dbReference type="SUPFAM" id="SSF54373">
    <property type="entry name" value="FAD-linked reductases, C-terminal domain"/>
    <property type="match status" value="1"/>
</dbReference>
<dbReference type="KEGG" id="hyg:AUC43_08965"/>
<comment type="similarity">
    <text evidence="1">Belongs to the GMC oxidoreductase family.</text>
</comment>
<keyword evidence="2" id="KW-0285">Flavoprotein</keyword>
<dbReference type="GO" id="GO:0050660">
    <property type="term" value="F:flavin adenine dinucleotide binding"/>
    <property type="evidence" value="ECO:0007669"/>
    <property type="project" value="InterPro"/>
</dbReference>